<accession>A0A6I6EAD5</accession>
<sequence length="179" mass="18616">MPSSYPRDRFDEIPRTSGRVGAHRAENPGMSTAAMLLWAAVATVVLMIVGIVVFLQLSHQSTAPTASTPSSTVQTTDPVVDTSYSVLVLNGTATEGLDDEVADQLTAAGFAEDALTTADSETTDFEATTVFYAAPEDEAAARGLAEAIGTAQVAESTTYSAEGEKQLTVVVGLDRAAAR</sequence>
<keyword evidence="5" id="KW-1185">Reference proteome</keyword>
<keyword evidence="2" id="KW-1133">Transmembrane helix</keyword>
<dbReference type="Gene3D" id="3.30.70.2390">
    <property type="match status" value="1"/>
</dbReference>
<evidence type="ECO:0000313" key="4">
    <source>
        <dbReference type="EMBL" id="QGU28571.1"/>
    </source>
</evidence>
<dbReference type="RefSeq" id="WP_156243119.1">
    <property type="nucleotide sequence ID" value="NZ_BAAAZL010000003.1"/>
</dbReference>
<gene>
    <name evidence="4" type="ORF">D7D94_13495</name>
</gene>
<dbReference type="AlphaFoldDB" id="A0A6I6EAD5"/>
<dbReference type="Proteomes" id="UP000422989">
    <property type="component" value="Chromosome"/>
</dbReference>
<feature type="region of interest" description="Disordered" evidence="1">
    <location>
        <begin position="1"/>
        <end position="25"/>
    </location>
</feature>
<dbReference type="EMBL" id="CP032550">
    <property type="protein sequence ID" value="QGU28571.1"/>
    <property type="molecule type" value="Genomic_DNA"/>
</dbReference>
<protein>
    <submittedName>
        <fullName evidence="4">LytR family transcriptional regulator</fullName>
    </submittedName>
</protein>
<keyword evidence="2" id="KW-0812">Transmembrane</keyword>
<dbReference type="Pfam" id="PF13399">
    <property type="entry name" value="LytR_C"/>
    <property type="match status" value="1"/>
</dbReference>
<reference evidence="4 5" key="1">
    <citation type="submission" date="2018-09" db="EMBL/GenBank/DDBJ databases">
        <title>Whole genome sequencing of Microbacterium oryzae strain MB-10T.</title>
        <authorList>
            <person name="Das S.K."/>
        </authorList>
    </citation>
    <scope>NUCLEOTIDE SEQUENCE [LARGE SCALE GENOMIC DNA]</scope>
    <source>
        <strain evidence="4 5">MB-10</strain>
    </source>
</reference>
<evidence type="ECO:0000256" key="1">
    <source>
        <dbReference type="SAM" id="MobiDB-lite"/>
    </source>
</evidence>
<feature type="domain" description="LytR/CpsA/Psr regulator C-terminal" evidence="3">
    <location>
        <begin position="84"/>
        <end position="174"/>
    </location>
</feature>
<evidence type="ECO:0000259" key="3">
    <source>
        <dbReference type="Pfam" id="PF13399"/>
    </source>
</evidence>
<organism evidence="4 5">
    <name type="scientific">Microbacterium oryzae</name>
    <dbReference type="NCBI Taxonomy" id="743009"/>
    <lineage>
        <taxon>Bacteria</taxon>
        <taxon>Bacillati</taxon>
        <taxon>Actinomycetota</taxon>
        <taxon>Actinomycetes</taxon>
        <taxon>Micrococcales</taxon>
        <taxon>Microbacteriaceae</taxon>
        <taxon>Microbacterium</taxon>
    </lineage>
</organism>
<feature type="transmembrane region" description="Helical" evidence="2">
    <location>
        <begin position="35"/>
        <end position="55"/>
    </location>
</feature>
<proteinExistence type="predicted"/>
<dbReference type="InterPro" id="IPR027381">
    <property type="entry name" value="LytR/CpsA/Psr_C"/>
</dbReference>
<name>A0A6I6EAD5_9MICO</name>
<evidence type="ECO:0000313" key="5">
    <source>
        <dbReference type="Proteomes" id="UP000422989"/>
    </source>
</evidence>
<keyword evidence="2" id="KW-0472">Membrane</keyword>
<dbReference type="OrthoDB" id="5125199at2"/>
<evidence type="ECO:0000256" key="2">
    <source>
        <dbReference type="SAM" id="Phobius"/>
    </source>
</evidence>
<dbReference type="KEGG" id="moj:D7D94_13495"/>
<feature type="compositionally biased region" description="Basic and acidic residues" evidence="1">
    <location>
        <begin position="1"/>
        <end position="14"/>
    </location>
</feature>